<evidence type="ECO:0000256" key="6">
    <source>
        <dbReference type="ARBA" id="ARBA00022989"/>
    </source>
</evidence>
<keyword evidence="6 8" id="KW-1133">Transmembrane helix</keyword>
<feature type="transmembrane region" description="Helical" evidence="8">
    <location>
        <begin position="310"/>
        <end position="330"/>
    </location>
</feature>
<dbReference type="PANTHER" id="PTHR34975:SF2">
    <property type="entry name" value="SPORE GERMINATION PROTEIN A2"/>
    <property type="match status" value="1"/>
</dbReference>
<evidence type="ECO:0000256" key="3">
    <source>
        <dbReference type="ARBA" id="ARBA00022448"/>
    </source>
</evidence>
<comment type="similarity">
    <text evidence="2">Belongs to the amino acid-polyamine-organocation (APC) superfamily. Spore germination protein (SGP) (TC 2.A.3.9) family.</text>
</comment>
<keyword evidence="5 8" id="KW-0812">Transmembrane</keyword>
<feature type="transmembrane region" description="Helical" evidence="8">
    <location>
        <begin position="192"/>
        <end position="211"/>
    </location>
</feature>
<evidence type="ECO:0000256" key="2">
    <source>
        <dbReference type="ARBA" id="ARBA00007998"/>
    </source>
</evidence>
<evidence type="ECO:0000256" key="7">
    <source>
        <dbReference type="ARBA" id="ARBA00023136"/>
    </source>
</evidence>
<keyword evidence="4" id="KW-0309">Germination</keyword>
<dbReference type="InterPro" id="IPR004761">
    <property type="entry name" value="Spore_GerAB"/>
</dbReference>
<accession>A0ABY4ET88</accession>
<dbReference type="Pfam" id="PF03845">
    <property type="entry name" value="Spore_permease"/>
    <property type="match status" value="1"/>
</dbReference>
<feature type="transmembrane region" description="Helical" evidence="8">
    <location>
        <begin position="16"/>
        <end position="33"/>
    </location>
</feature>
<evidence type="ECO:0000256" key="1">
    <source>
        <dbReference type="ARBA" id="ARBA00004141"/>
    </source>
</evidence>
<feature type="transmembrane region" description="Helical" evidence="8">
    <location>
        <begin position="45"/>
        <end position="64"/>
    </location>
</feature>
<sequence>MNTFKYADEKIKSSDILIAIPAVVIGIGILPFPRTLAKEMTTSDGWVSILIAGLIVIGIVWGLAKLASQFPNQSFMIYASSLVSKPVAKILTFLYFIFGISLTSLELRSVADVSHQYLFDRTPMEVIILTFLLVVVNAVSGSRAGLFRLNALFLPFIFCVTALLVLLSIGYMETKNLFPVFKTDMKGYLKGISDSGLSFTGISILLFYMSLVKNPKKAPKMAVFGMSSVVAFYILVYITCIAVFGDRATEVMRFPIIEVAKTIEVPGGFFERVESIFFVIWLMSLFTTTAMAYDIAVMAMNAIFPKVKKVMIVFILSPIVFFISTIPNSFMEIVKFANWISYFSWALNLLTLSLLWIAYWIKGAKQRET</sequence>
<feature type="transmembrane region" description="Helical" evidence="8">
    <location>
        <begin position="76"/>
        <end position="102"/>
    </location>
</feature>
<feature type="transmembrane region" description="Helical" evidence="8">
    <location>
        <begin position="151"/>
        <end position="172"/>
    </location>
</feature>
<keyword evidence="7 8" id="KW-0472">Membrane</keyword>
<proteinExistence type="inferred from homology"/>
<name>A0ABY4ET88_9BACI</name>
<dbReference type="Proteomes" id="UP000831782">
    <property type="component" value="Chromosome"/>
</dbReference>
<evidence type="ECO:0000256" key="8">
    <source>
        <dbReference type="SAM" id="Phobius"/>
    </source>
</evidence>
<dbReference type="Gene3D" id="1.20.1740.10">
    <property type="entry name" value="Amino acid/polyamine transporter I"/>
    <property type="match status" value="1"/>
</dbReference>
<dbReference type="RefSeq" id="WP_244715626.1">
    <property type="nucleotide sequence ID" value="NZ_CP095072.1"/>
</dbReference>
<evidence type="ECO:0000256" key="5">
    <source>
        <dbReference type="ARBA" id="ARBA00022692"/>
    </source>
</evidence>
<feature type="transmembrane region" description="Helical" evidence="8">
    <location>
        <begin position="342"/>
        <end position="361"/>
    </location>
</feature>
<feature type="transmembrane region" description="Helical" evidence="8">
    <location>
        <begin position="276"/>
        <end position="298"/>
    </location>
</feature>
<comment type="subcellular location">
    <subcellularLocation>
        <location evidence="1">Membrane</location>
        <topology evidence="1">Multi-pass membrane protein</topology>
    </subcellularLocation>
</comment>
<reference evidence="9 10" key="1">
    <citation type="submission" date="2022-04" db="EMBL/GenBank/DDBJ databases">
        <title>Gracilibacillus sp. isolated from saltern.</title>
        <authorList>
            <person name="Won M."/>
            <person name="Lee C.-M."/>
            <person name="Woen H.-Y."/>
            <person name="Kwon S.-W."/>
        </authorList>
    </citation>
    <scope>NUCLEOTIDE SEQUENCE [LARGE SCALE GENOMIC DNA]</scope>
    <source>
        <strain evidence="9 10">SSWR10-1</strain>
    </source>
</reference>
<gene>
    <name evidence="9" type="ORF">MUN88_12800</name>
</gene>
<keyword evidence="3" id="KW-0813">Transport</keyword>
<protein>
    <submittedName>
        <fullName evidence="9">Spore germination protein</fullName>
    </submittedName>
</protein>
<feature type="transmembrane region" description="Helical" evidence="8">
    <location>
        <begin position="122"/>
        <end position="139"/>
    </location>
</feature>
<dbReference type="EMBL" id="CP095072">
    <property type="protein sequence ID" value="UOQ46967.1"/>
    <property type="molecule type" value="Genomic_DNA"/>
</dbReference>
<feature type="transmembrane region" description="Helical" evidence="8">
    <location>
        <begin position="223"/>
        <end position="245"/>
    </location>
</feature>
<organism evidence="9 10">
    <name type="scientific">Gracilibacillus caseinilyticus</name>
    <dbReference type="NCBI Taxonomy" id="2932256"/>
    <lineage>
        <taxon>Bacteria</taxon>
        <taxon>Bacillati</taxon>
        <taxon>Bacillota</taxon>
        <taxon>Bacilli</taxon>
        <taxon>Bacillales</taxon>
        <taxon>Bacillaceae</taxon>
        <taxon>Gracilibacillus</taxon>
    </lineage>
</organism>
<evidence type="ECO:0000313" key="9">
    <source>
        <dbReference type="EMBL" id="UOQ46967.1"/>
    </source>
</evidence>
<dbReference type="NCBIfam" id="TIGR00912">
    <property type="entry name" value="2A0309"/>
    <property type="match status" value="1"/>
</dbReference>
<dbReference type="PANTHER" id="PTHR34975">
    <property type="entry name" value="SPORE GERMINATION PROTEIN A2"/>
    <property type="match status" value="1"/>
</dbReference>
<keyword evidence="10" id="KW-1185">Reference proteome</keyword>
<evidence type="ECO:0000256" key="4">
    <source>
        <dbReference type="ARBA" id="ARBA00022544"/>
    </source>
</evidence>
<evidence type="ECO:0000313" key="10">
    <source>
        <dbReference type="Proteomes" id="UP000831782"/>
    </source>
</evidence>